<protein>
    <submittedName>
        <fullName evidence="2">DUF192 domain-containing protein</fullName>
    </submittedName>
</protein>
<accession>A0A7K0K0D8</accession>
<dbReference type="EMBL" id="VUMY01000002">
    <property type="protein sequence ID" value="MST48953.1"/>
    <property type="molecule type" value="Genomic_DNA"/>
</dbReference>
<dbReference type="Proteomes" id="UP000442535">
    <property type="component" value="Unassembled WGS sequence"/>
</dbReference>
<feature type="region of interest" description="Disordered" evidence="1">
    <location>
        <begin position="23"/>
        <end position="49"/>
    </location>
</feature>
<dbReference type="InterPro" id="IPR003795">
    <property type="entry name" value="DUF192"/>
</dbReference>
<name>A0A7K0K0D8_9ACTO</name>
<feature type="region of interest" description="Disordered" evidence="1">
    <location>
        <begin position="149"/>
        <end position="169"/>
    </location>
</feature>
<gene>
    <name evidence="2" type="ORF">FYJ63_01570</name>
</gene>
<organism evidence="2 3">
    <name type="scientific">Mobiluncus porci</name>
    <dbReference type="NCBI Taxonomy" id="2652278"/>
    <lineage>
        <taxon>Bacteria</taxon>
        <taxon>Bacillati</taxon>
        <taxon>Actinomycetota</taxon>
        <taxon>Actinomycetes</taxon>
        <taxon>Actinomycetales</taxon>
        <taxon>Actinomycetaceae</taxon>
        <taxon>Mobiluncus</taxon>
    </lineage>
</organism>
<proteinExistence type="predicted"/>
<keyword evidence="3" id="KW-1185">Reference proteome</keyword>
<evidence type="ECO:0000313" key="3">
    <source>
        <dbReference type="Proteomes" id="UP000442535"/>
    </source>
</evidence>
<evidence type="ECO:0000313" key="2">
    <source>
        <dbReference type="EMBL" id="MST48953.1"/>
    </source>
</evidence>
<reference evidence="2 3" key="1">
    <citation type="submission" date="2019-08" db="EMBL/GenBank/DDBJ databases">
        <title>In-depth cultivation of the pig gut microbiome towards novel bacterial diversity and tailored functional studies.</title>
        <authorList>
            <person name="Wylensek D."/>
            <person name="Hitch T.C.A."/>
            <person name="Clavel T."/>
        </authorList>
    </citation>
    <scope>NUCLEOTIDE SEQUENCE [LARGE SCALE GENOMIC DNA]</scope>
    <source>
        <strain evidence="2 3">RF-GAM-744-WT-7</strain>
    </source>
</reference>
<dbReference type="InterPro" id="IPR038695">
    <property type="entry name" value="Saro_0823-like_sf"/>
</dbReference>
<sequence length="169" mass="18243">METTAGPVWADLRHPDFWAGKPLRKDGRETVSAARKGTNPAATGGASSGGKLPVFVAGSRRTRNQGLLKTWSTPGIVWITKCNSIHTVAMHFTIDVAYLDRDQRVLEIVRYRPGRVGRPRFRARSVLEAEPGIFEEFGIIPGTVFSPHPATAASPTESVPTDAPLPAAS</sequence>
<dbReference type="Pfam" id="PF02643">
    <property type="entry name" value="DUF192"/>
    <property type="match status" value="1"/>
</dbReference>
<dbReference type="Gene3D" id="2.60.120.1140">
    <property type="entry name" value="Protein of unknown function DUF192"/>
    <property type="match status" value="1"/>
</dbReference>
<evidence type="ECO:0000256" key="1">
    <source>
        <dbReference type="SAM" id="MobiDB-lite"/>
    </source>
</evidence>
<dbReference type="RefSeq" id="WP_154543152.1">
    <property type="nucleotide sequence ID" value="NZ_VUMY01000002.1"/>
</dbReference>
<comment type="caution">
    <text evidence="2">The sequence shown here is derived from an EMBL/GenBank/DDBJ whole genome shotgun (WGS) entry which is preliminary data.</text>
</comment>
<dbReference type="AlphaFoldDB" id="A0A7K0K0D8"/>